<organism evidence="7 8">
    <name type="scientific">Chitinophaga solisilvae</name>
    <dbReference type="NCBI Taxonomy" id="1233460"/>
    <lineage>
        <taxon>Bacteria</taxon>
        <taxon>Pseudomonadati</taxon>
        <taxon>Bacteroidota</taxon>
        <taxon>Chitinophagia</taxon>
        <taxon>Chitinophagales</taxon>
        <taxon>Chitinophagaceae</taxon>
        <taxon>Chitinophaga</taxon>
    </lineage>
</organism>
<dbReference type="InterPro" id="IPR013325">
    <property type="entry name" value="RNA_pol_sigma_r2"/>
</dbReference>
<proteinExistence type="inferred from homology"/>
<dbReference type="Gene3D" id="1.10.1740.10">
    <property type="match status" value="1"/>
</dbReference>
<dbReference type="OrthoDB" id="655853at2"/>
<protein>
    <submittedName>
        <fullName evidence="7">Sigma-70 family RNA polymerase sigma factor</fullName>
    </submittedName>
</protein>
<evidence type="ECO:0000259" key="6">
    <source>
        <dbReference type="Pfam" id="PF08281"/>
    </source>
</evidence>
<dbReference type="InterPro" id="IPR039425">
    <property type="entry name" value="RNA_pol_sigma-70-like"/>
</dbReference>
<reference evidence="7" key="1">
    <citation type="submission" date="2020-05" db="EMBL/GenBank/DDBJ databases">
        <title>Chitinophaga laudate sp. nov., isolated from a tropical peat swamp.</title>
        <authorList>
            <person name="Goh C.B.S."/>
            <person name="Lee M.S."/>
            <person name="Parimannan S."/>
            <person name="Pasbakhsh P."/>
            <person name="Yule C.M."/>
            <person name="Rajandas H."/>
            <person name="Loke S."/>
            <person name="Croft L."/>
            <person name="Tan J.B.L."/>
        </authorList>
    </citation>
    <scope>NUCLEOTIDE SEQUENCE</scope>
    <source>
        <strain evidence="7">Mgbs1</strain>
    </source>
</reference>
<keyword evidence="2" id="KW-0805">Transcription regulation</keyword>
<dbReference type="AlphaFoldDB" id="A0A3S1DJ38"/>
<dbReference type="SUPFAM" id="SSF88946">
    <property type="entry name" value="Sigma2 domain of RNA polymerase sigma factors"/>
    <property type="match status" value="1"/>
</dbReference>
<dbReference type="InterPro" id="IPR007627">
    <property type="entry name" value="RNA_pol_sigma70_r2"/>
</dbReference>
<dbReference type="InterPro" id="IPR036388">
    <property type="entry name" value="WH-like_DNA-bd_sf"/>
</dbReference>
<dbReference type="PANTHER" id="PTHR43133">
    <property type="entry name" value="RNA POLYMERASE ECF-TYPE SIGMA FACTO"/>
    <property type="match status" value="1"/>
</dbReference>
<keyword evidence="4" id="KW-0804">Transcription</keyword>
<dbReference type="InterPro" id="IPR014284">
    <property type="entry name" value="RNA_pol_sigma-70_dom"/>
</dbReference>
<dbReference type="SUPFAM" id="SSF88659">
    <property type="entry name" value="Sigma3 and sigma4 domains of RNA polymerase sigma factors"/>
    <property type="match status" value="1"/>
</dbReference>
<evidence type="ECO:0000256" key="4">
    <source>
        <dbReference type="ARBA" id="ARBA00023163"/>
    </source>
</evidence>
<dbReference type="GO" id="GO:0003677">
    <property type="term" value="F:DNA binding"/>
    <property type="evidence" value="ECO:0007669"/>
    <property type="project" value="InterPro"/>
</dbReference>
<dbReference type="Proteomes" id="UP000281028">
    <property type="component" value="Unassembled WGS sequence"/>
</dbReference>
<comment type="caution">
    <text evidence="7">The sequence shown here is derived from an EMBL/GenBank/DDBJ whole genome shotgun (WGS) entry which is preliminary data.</text>
</comment>
<evidence type="ECO:0000259" key="5">
    <source>
        <dbReference type="Pfam" id="PF04542"/>
    </source>
</evidence>
<dbReference type="Gene3D" id="1.10.10.10">
    <property type="entry name" value="Winged helix-like DNA-binding domain superfamily/Winged helix DNA-binding domain"/>
    <property type="match status" value="1"/>
</dbReference>
<evidence type="ECO:0000313" key="8">
    <source>
        <dbReference type="Proteomes" id="UP000281028"/>
    </source>
</evidence>
<dbReference type="PANTHER" id="PTHR43133:SF46">
    <property type="entry name" value="RNA POLYMERASE SIGMA-70 FACTOR ECF SUBFAMILY"/>
    <property type="match status" value="1"/>
</dbReference>
<dbReference type="Pfam" id="PF08281">
    <property type="entry name" value="Sigma70_r4_2"/>
    <property type="match status" value="1"/>
</dbReference>
<dbReference type="GO" id="GO:0016987">
    <property type="term" value="F:sigma factor activity"/>
    <property type="evidence" value="ECO:0007669"/>
    <property type="project" value="UniProtKB-KW"/>
</dbReference>
<comment type="similarity">
    <text evidence="1">Belongs to the sigma-70 factor family. ECF subfamily.</text>
</comment>
<dbReference type="Pfam" id="PF04542">
    <property type="entry name" value="Sigma70_r2"/>
    <property type="match status" value="1"/>
</dbReference>
<keyword evidence="3" id="KW-0731">Sigma factor</keyword>
<evidence type="ECO:0000256" key="3">
    <source>
        <dbReference type="ARBA" id="ARBA00023082"/>
    </source>
</evidence>
<sequence>MAHQQEERLQRIIDQTYDRLFGVLYALCKDYDLCADLVQQAYIKIWEHLDTITDDEKILALLKVYGRNLFLDELRKKTRREQALAQYKPESSSPSPEEKMIEQELGRKLQSTISKLPAQQQKIFRLHKEQSLSYKQISSQLDIATGTIEKQMNRALKFLRQELRNKSI</sequence>
<dbReference type="InterPro" id="IPR013249">
    <property type="entry name" value="RNA_pol_sigma70_r4_t2"/>
</dbReference>
<accession>A0A3S1DJ38</accession>
<feature type="domain" description="RNA polymerase sigma factor 70 region 4 type 2" evidence="6">
    <location>
        <begin position="107"/>
        <end position="159"/>
    </location>
</feature>
<evidence type="ECO:0000313" key="7">
    <source>
        <dbReference type="EMBL" id="NSL87112.1"/>
    </source>
</evidence>
<gene>
    <name evidence="7" type="ORF">ECE50_009740</name>
</gene>
<evidence type="ECO:0000256" key="1">
    <source>
        <dbReference type="ARBA" id="ARBA00010641"/>
    </source>
</evidence>
<evidence type="ECO:0000256" key="2">
    <source>
        <dbReference type="ARBA" id="ARBA00023015"/>
    </source>
</evidence>
<dbReference type="InterPro" id="IPR013324">
    <property type="entry name" value="RNA_pol_sigma_r3/r4-like"/>
</dbReference>
<feature type="domain" description="RNA polymerase sigma-70 region 2" evidence="5">
    <location>
        <begin position="13"/>
        <end position="80"/>
    </location>
</feature>
<name>A0A3S1DJ38_9BACT</name>
<keyword evidence="8" id="KW-1185">Reference proteome</keyword>
<dbReference type="GO" id="GO:0006352">
    <property type="term" value="P:DNA-templated transcription initiation"/>
    <property type="evidence" value="ECO:0007669"/>
    <property type="project" value="InterPro"/>
</dbReference>
<dbReference type="EMBL" id="RIAR02000001">
    <property type="protein sequence ID" value="NSL87112.1"/>
    <property type="molecule type" value="Genomic_DNA"/>
</dbReference>
<dbReference type="NCBIfam" id="TIGR02937">
    <property type="entry name" value="sigma70-ECF"/>
    <property type="match status" value="1"/>
</dbReference>